<dbReference type="SUPFAM" id="SSF55298">
    <property type="entry name" value="YjgF-like"/>
    <property type="match status" value="1"/>
</dbReference>
<dbReference type="InterPro" id="IPR006175">
    <property type="entry name" value="YjgF/YER057c/UK114"/>
</dbReference>
<evidence type="ECO:0000256" key="1">
    <source>
        <dbReference type="ARBA" id="ARBA00010552"/>
    </source>
</evidence>
<dbReference type="CDD" id="cd00448">
    <property type="entry name" value="YjgF_YER057c_UK114_family"/>
    <property type="match status" value="1"/>
</dbReference>
<reference evidence="4" key="1">
    <citation type="submission" date="2016-11" db="EMBL/GenBank/DDBJ databases">
        <authorList>
            <person name="Varghese N."/>
            <person name="Submissions S."/>
        </authorList>
    </citation>
    <scope>NUCLEOTIDE SEQUENCE [LARGE SCALE GENOMIC DNA]</scope>
    <source>
        <strain evidence="4">GAS401</strain>
    </source>
</reference>
<dbReference type="RefSeq" id="WP_083587580.1">
    <property type="nucleotide sequence ID" value="NZ_LT670849.1"/>
</dbReference>
<dbReference type="Pfam" id="PF01042">
    <property type="entry name" value="Ribonuc_L-PSP"/>
    <property type="match status" value="1"/>
</dbReference>
<evidence type="ECO:0000313" key="4">
    <source>
        <dbReference type="Proteomes" id="UP000184096"/>
    </source>
</evidence>
<evidence type="ECO:0000313" key="3">
    <source>
        <dbReference type="EMBL" id="SHN75476.1"/>
    </source>
</evidence>
<dbReference type="PANTHER" id="PTHR11803:SF58">
    <property type="entry name" value="PROTEIN HMF1-RELATED"/>
    <property type="match status" value="1"/>
</dbReference>
<organism evidence="3 4">
    <name type="scientific">Bradyrhizobium erythrophlei</name>
    <dbReference type="NCBI Taxonomy" id="1437360"/>
    <lineage>
        <taxon>Bacteria</taxon>
        <taxon>Pseudomonadati</taxon>
        <taxon>Pseudomonadota</taxon>
        <taxon>Alphaproteobacteria</taxon>
        <taxon>Hyphomicrobiales</taxon>
        <taxon>Nitrobacteraceae</taxon>
        <taxon>Bradyrhizobium</taxon>
    </lineage>
</organism>
<dbReference type="Gene3D" id="3.30.1330.40">
    <property type="entry name" value="RutC-like"/>
    <property type="match status" value="1"/>
</dbReference>
<name>A0A1M7TXL6_9BRAD</name>
<dbReference type="Proteomes" id="UP000184096">
    <property type="component" value="Chromosome I"/>
</dbReference>
<protein>
    <submittedName>
        <fullName evidence="3">Enamine deaminase RidA, house cleaning of reactive enamine intermediates, YjgF/YER057c/UK114 family</fullName>
    </submittedName>
</protein>
<dbReference type="AlphaFoldDB" id="A0A1M7TXL6"/>
<proteinExistence type="inferred from homology"/>
<comment type="similarity">
    <text evidence="1">Belongs to the RutC family.</text>
</comment>
<keyword evidence="2" id="KW-0732">Signal</keyword>
<dbReference type="PANTHER" id="PTHR11803">
    <property type="entry name" value="2-IMINOBUTANOATE/2-IMINOPROPANOATE DEAMINASE RIDA"/>
    <property type="match status" value="1"/>
</dbReference>
<dbReference type="InterPro" id="IPR035959">
    <property type="entry name" value="RutC-like_sf"/>
</dbReference>
<keyword evidence="4" id="KW-1185">Reference proteome</keyword>
<evidence type="ECO:0000256" key="2">
    <source>
        <dbReference type="SAM" id="SignalP"/>
    </source>
</evidence>
<gene>
    <name evidence="3" type="ORF">SAMN05444170_2968</name>
</gene>
<feature type="chain" id="PRO_5009929556" evidence="2">
    <location>
        <begin position="20"/>
        <end position="167"/>
    </location>
</feature>
<dbReference type="GO" id="GO:0005829">
    <property type="term" value="C:cytosol"/>
    <property type="evidence" value="ECO:0007669"/>
    <property type="project" value="TreeGrafter"/>
</dbReference>
<feature type="signal peptide" evidence="2">
    <location>
        <begin position="1"/>
        <end position="19"/>
    </location>
</feature>
<accession>A0A1M7TXL6</accession>
<dbReference type="GO" id="GO:0019239">
    <property type="term" value="F:deaminase activity"/>
    <property type="evidence" value="ECO:0007669"/>
    <property type="project" value="TreeGrafter"/>
</dbReference>
<dbReference type="EMBL" id="LT670849">
    <property type="protein sequence ID" value="SHN75476.1"/>
    <property type="molecule type" value="Genomic_DNA"/>
</dbReference>
<sequence length="167" mass="17796">MNRIVTALLVTTLATAAQAAEYMQKTPFQLSRAFSPGVVTSGGMTVWVAGQTATEDGEGRNIANNFEAQVKQVMAQIDGVLKRAGGSLDNVVAMTVFIKEPRYGDKFVEMRKDFFKNGNYPGSALITVTNFARPGIEIEIQAVGVIGDTCSTDNPCSAEGKAKATPK</sequence>